<dbReference type="GeneID" id="37270277"/>
<dbReference type="Pfam" id="PF07081">
    <property type="entry name" value="DUF1349"/>
    <property type="match status" value="1"/>
</dbReference>
<accession>A0A316Z7R7</accession>
<dbReference type="InterPro" id="IPR009784">
    <property type="entry name" value="DUF1349"/>
</dbReference>
<gene>
    <name evidence="2" type="ORF">FA09DRAFT_330755</name>
</gene>
<evidence type="ECO:0008006" key="4">
    <source>
        <dbReference type="Google" id="ProtNLM"/>
    </source>
</evidence>
<sequence>MPAISFNDSQWQSRGDMELQISADGESAALHSRARQDWWRTPPHSEPESDVDRRTGPTLTRPVTVKRWTAGVWLHVELDERFKQAALFVHAGEPGTVGASWLKLGIEKEGGRENIGCVVTDPFSDWSTSPSPHPMAEHYWLYAQVARVGPDVHCHWALQRGSADGPPAGVPKESELVQAREVRGFALSAAEEPWHVGIMACGPLSEQTRATFAHFQLDEQ</sequence>
<name>A0A316Z7R7_9BASI</name>
<dbReference type="PANTHER" id="PTHR35332:SF2">
    <property type="entry name" value="REGULATION OF ENOLASE PROTEIN 1"/>
    <property type="match status" value="1"/>
</dbReference>
<feature type="compositionally biased region" description="Basic and acidic residues" evidence="1">
    <location>
        <begin position="34"/>
        <end position="55"/>
    </location>
</feature>
<evidence type="ECO:0000313" key="2">
    <source>
        <dbReference type="EMBL" id="PWN97114.1"/>
    </source>
</evidence>
<dbReference type="PANTHER" id="PTHR35332">
    <property type="entry name" value="REGULATION OF ENOLASE PROTEIN 1"/>
    <property type="match status" value="1"/>
</dbReference>
<proteinExistence type="predicted"/>
<dbReference type="Gene3D" id="2.60.120.200">
    <property type="match status" value="1"/>
</dbReference>
<dbReference type="Proteomes" id="UP000245946">
    <property type="component" value="Unassembled WGS sequence"/>
</dbReference>
<keyword evidence="3" id="KW-1185">Reference proteome</keyword>
<feature type="region of interest" description="Disordered" evidence="1">
    <location>
        <begin position="23"/>
        <end position="58"/>
    </location>
</feature>
<evidence type="ECO:0000313" key="3">
    <source>
        <dbReference type="Proteomes" id="UP000245946"/>
    </source>
</evidence>
<reference evidence="2 3" key="1">
    <citation type="journal article" date="2018" name="Mol. Biol. Evol.">
        <title>Broad Genomic Sampling Reveals a Smut Pathogenic Ancestry of the Fungal Clade Ustilaginomycotina.</title>
        <authorList>
            <person name="Kijpornyongpan T."/>
            <person name="Mondo S.J."/>
            <person name="Barry K."/>
            <person name="Sandor L."/>
            <person name="Lee J."/>
            <person name="Lipzen A."/>
            <person name="Pangilinan J."/>
            <person name="LaButti K."/>
            <person name="Hainaut M."/>
            <person name="Henrissat B."/>
            <person name="Grigoriev I.V."/>
            <person name="Spatafora J.W."/>
            <person name="Aime M.C."/>
        </authorList>
    </citation>
    <scope>NUCLEOTIDE SEQUENCE [LARGE SCALE GENOMIC DNA]</scope>
    <source>
        <strain evidence="2 3">MCA 4186</strain>
    </source>
</reference>
<evidence type="ECO:0000256" key="1">
    <source>
        <dbReference type="SAM" id="MobiDB-lite"/>
    </source>
</evidence>
<dbReference type="EMBL" id="KZ819296">
    <property type="protein sequence ID" value="PWN97114.1"/>
    <property type="molecule type" value="Genomic_DNA"/>
</dbReference>
<dbReference type="AlphaFoldDB" id="A0A316Z7R7"/>
<organism evidence="2 3">
    <name type="scientific">Tilletiopsis washingtonensis</name>
    <dbReference type="NCBI Taxonomy" id="58919"/>
    <lineage>
        <taxon>Eukaryota</taxon>
        <taxon>Fungi</taxon>
        <taxon>Dikarya</taxon>
        <taxon>Basidiomycota</taxon>
        <taxon>Ustilaginomycotina</taxon>
        <taxon>Exobasidiomycetes</taxon>
        <taxon>Entylomatales</taxon>
        <taxon>Entylomatales incertae sedis</taxon>
        <taxon>Tilletiopsis</taxon>
    </lineage>
</organism>
<dbReference type="RefSeq" id="XP_025597393.1">
    <property type="nucleotide sequence ID" value="XM_025742733.1"/>
</dbReference>
<dbReference type="OrthoDB" id="42525at2759"/>
<protein>
    <recommendedName>
        <fullName evidence="4">DUF1349-domain-containing protein</fullName>
    </recommendedName>
</protein>